<dbReference type="AlphaFoldDB" id="A0A225DIE4"/>
<keyword evidence="3" id="KW-1185">Reference proteome</keyword>
<dbReference type="RefSeq" id="WP_161967688.1">
    <property type="nucleotide sequence ID" value="NZ_NIDE01000010.1"/>
</dbReference>
<keyword evidence="1" id="KW-0812">Transmembrane</keyword>
<sequence>MLYGALAESILGLGCVGFFVLAIGAVWLLEKAFSSPTVQKGGIDILGGFLKKL</sequence>
<reference evidence="3" key="1">
    <citation type="submission" date="2017-06" db="EMBL/GenBank/DDBJ databases">
        <title>Genome analysis of Fimbriiglobus ruber SP5, the first member of the order Planctomycetales with confirmed chitinolytic capability.</title>
        <authorList>
            <person name="Ravin N.V."/>
            <person name="Rakitin A.L."/>
            <person name="Ivanova A.A."/>
            <person name="Beletsky A.V."/>
            <person name="Kulichevskaya I.S."/>
            <person name="Mardanov A.V."/>
            <person name="Dedysh S.N."/>
        </authorList>
    </citation>
    <scope>NUCLEOTIDE SEQUENCE [LARGE SCALE GENOMIC DNA]</scope>
    <source>
        <strain evidence="3">SP5</strain>
    </source>
</reference>
<evidence type="ECO:0000256" key="1">
    <source>
        <dbReference type="SAM" id="Phobius"/>
    </source>
</evidence>
<gene>
    <name evidence="2" type="ORF">FRUB_06027</name>
</gene>
<accession>A0A225DIE4</accession>
<dbReference type="Proteomes" id="UP000214646">
    <property type="component" value="Unassembled WGS sequence"/>
</dbReference>
<dbReference type="EMBL" id="NIDE01000010">
    <property type="protein sequence ID" value="OWK39464.1"/>
    <property type="molecule type" value="Genomic_DNA"/>
</dbReference>
<proteinExistence type="predicted"/>
<keyword evidence="1" id="KW-0472">Membrane</keyword>
<evidence type="ECO:0000313" key="3">
    <source>
        <dbReference type="Proteomes" id="UP000214646"/>
    </source>
</evidence>
<evidence type="ECO:0000313" key="2">
    <source>
        <dbReference type="EMBL" id="OWK39464.1"/>
    </source>
</evidence>
<organism evidence="2 3">
    <name type="scientific">Fimbriiglobus ruber</name>
    <dbReference type="NCBI Taxonomy" id="1908690"/>
    <lineage>
        <taxon>Bacteria</taxon>
        <taxon>Pseudomonadati</taxon>
        <taxon>Planctomycetota</taxon>
        <taxon>Planctomycetia</taxon>
        <taxon>Gemmatales</taxon>
        <taxon>Gemmataceae</taxon>
        <taxon>Fimbriiglobus</taxon>
    </lineage>
</organism>
<protein>
    <submittedName>
        <fullName evidence="2">Uncharacterized protein</fullName>
    </submittedName>
</protein>
<feature type="transmembrane region" description="Helical" evidence="1">
    <location>
        <begin position="6"/>
        <end position="29"/>
    </location>
</feature>
<keyword evidence="1" id="KW-1133">Transmembrane helix</keyword>
<comment type="caution">
    <text evidence="2">The sequence shown here is derived from an EMBL/GenBank/DDBJ whole genome shotgun (WGS) entry which is preliminary data.</text>
</comment>
<name>A0A225DIE4_9BACT</name>